<keyword evidence="8" id="KW-1185">Reference proteome</keyword>
<feature type="domain" description="MARVEL" evidence="6">
    <location>
        <begin position="77"/>
        <end position="186"/>
    </location>
</feature>
<keyword evidence="2 5" id="KW-0812">Transmembrane</keyword>
<evidence type="ECO:0000256" key="3">
    <source>
        <dbReference type="ARBA" id="ARBA00022989"/>
    </source>
</evidence>
<dbReference type="EMBL" id="JAPZBO010000002">
    <property type="protein sequence ID" value="KAJ5324016.1"/>
    <property type="molecule type" value="Genomic_DNA"/>
</dbReference>
<proteinExistence type="predicted"/>
<reference evidence="7" key="1">
    <citation type="submission" date="2022-12" db="EMBL/GenBank/DDBJ databases">
        <authorList>
            <person name="Petersen C."/>
        </authorList>
    </citation>
    <scope>NUCLEOTIDE SEQUENCE</scope>
    <source>
        <strain evidence="7">IBT 21472</strain>
    </source>
</reference>
<feature type="transmembrane region" description="Helical" evidence="5">
    <location>
        <begin position="209"/>
        <end position="229"/>
    </location>
</feature>
<evidence type="ECO:0000313" key="8">
    <source>
        <dbReference type="Proteomes" id="UP001147746"/>
    </source>
</evidence>
<evidence type="ECO:0000259" key="6">
    <source>
        <dbReference type="Pfam" id="PF01284"/>
    </source>
</evidence>
<comment type="subcellular location">
    <subcellularLocation>
        <location evidence="1">Membrane</location>
        <topology evidence="1">Multi-pass membrane protein</topology>
    </subcellularLocation>
</comment>
<organism evidence="7 8">
    <name type="scientific">Penicillium atrosanguineum</name>
    <dbReference type="NCBI Taxonomy" id="1132637"/>
    <lineage>
        <taxon>Eukaryota</taxon>
        <taxon>Fungi</taxon>
        <taxon>Dikarya</taxon>
        <taxon>Ascomycota</taxon>
        <taxon>Pezizomycotina</taxon>
        <taxon>Eurotiomycetes</taxon>
        <taxon>Eurotiomycetidae</taxon>
        <taxon>Eurotiales</taxon>
        <taxon>Aspergillaceae</taxon>
        <taxon>Penicillium</taxon>
    </lineage>
</organism>
<evidence type="ECO:0000256" key="4">
    <source>
        <dbReference type="ARBA" id="ARBA00023136"/>
    </source>
</evidence>
<gene>
    <name evidence="7" type="ORF">N7476_002616</name>
</gene>
<sequence length="252" mass="28214">MSFLAVSLLKFGFSQAKKQRAKKQGQQFQDPSAYPQYPQPYPMTEYPPGVAPGSDVAYPPSSEPTSKRSKAMGMLISALRFFQFVFGLAVIGLYGQDVHHDHKAKDTWNAKWVFALIVGFLATSTAVIHLIVPFLTRKVNYRPGAKLQLPRFAWEFVLCVLWLTLFGIFGKLYIGVYPSDSNSDSSKRDATSTTSELGDASKINRMRHAVWVDLVNLVFWAVTASWALLQWLKARREDGPVVFDAEKEAGSI</sequence>
<dbReference type="AlphaFoldDB" id="A0A9W9U7Q0"/>
<name>A0A9W9U7Q0_9EURO</name>
<keyword evidence="3 5" id="KW-1133">Transmembrane helix</keyword>
<feature type="transmembrane region" description="Helical" evidence="5">
    <location>
        <begin position="152"/>
        <end position="174"/>
    </location>
</feature>
<dbReference type="PANTHER" id="PTHR42083:SF1">
    <property type="entry name" value="MARVEL DOMAIN-CONTAINING PROTEIN"/>
    <property type="match status" value="1"/>
</dbReference>
<dbReference type="Pfam" id="PF01284">
    <property type="entry name" value="MARVEL"/>
    <property type="match status" value="1"/>
</dbReference>
<feature type="transmembrane region" description="Helical" evidence="5">
    <location>
        <begin position="112"/>
        <end position="132"/>
    </location>
</feature>
<keyword evidence="4 5" id="KW-0472">Membrane</keyword>
<comment type="caution">
    <text evidence="7">The sequence shown here is derived from an EMBL/GenBank/DDBJ whole genome shotgun (WGS) entry which is preliminary data.</text>
</comment>
<evidence type="ECO:0000256" key="2">
    <source>
        <dbReference type="ARBA" id="ARBA00022692"/>
    </source>
</evidence>
<dbReference type="PANTHER" id="PTHR42083">
    <property type="entry name" value="MARVEL DOMAIN-CONTAINING PROTEIN"/>
    <property type="match status" value="1"/>
</dbReference>
<evidence type="ECO:0000313" key="7">
    <source>
        <dbReference type="EMBL" id="KAJ5324016.1"/>
    </source>
</evidence>
<accession>A0A9W9U7Q0</accession>
<protein>
    <recommendedName>
        <fullName evidence="6">MARVEL domain-containing protein</fullName>
    </recommendedName>
</protein>
<dbReference type="InterPro" id="IPR008253">
    <property type="entry name" value="Marvel"/>
</dbReference>
<feature type="transmembrane region" description="Helical" evidence="5">
    <location>
        <begin position="71"/>
        <end position="92"/>
    </location>
</feature>
<evidence type="ECO:0000256" key="5">
    <source>
        <dbReference type="SAM" id="Phobius"/>
    </source>
</evidence>
<dbReference type="OrthoDB" id="5363290at2759"/>
<reference evidence="7" key="2">
    <citation type="journal article" date="2023" name="IMA Fungus">
        <title>Comparative genomic study of the Penicillium genus elucidates a diverse pangenome and 15 lateral gene transfer events.</title>
        <authorList>
            <person name="Petersen C."/>
            <person name="Sorensen T."/>
            <person name="Nielsen M.R."/>
            <person name="Sondergaard T.E."/>
            <person name="Sorensen J.L."/>
            <person name="Fitzpatrick D.A."/>
            <person name="Frisvad J.C."/>
            <person name="Nielsen K.L."/>
        </authorList>
    </citation>
    <scope>NUCLEOTIDE SEQUENCE</scope>
    <source>
        <strain evidence="7">IBT 21472</strain>
    </source>
</reference>
<dbReference type="Proteomes" id="UP001147746">
    <property type="component" value="Unassembled WGS sequence"/>
</dbReference>
<evidence type="ECO:0000256" key="1">
    <source>
        <dbReference type="ARBA" id="ARBA00004141"/>
    </source>
</evidence>
<dbReference type="GO" id="GO:0016020">
    <property type="term" value="C:membrane"/>
    <property type="evidence" value="ECO:0007669"/>
    <property type="project" value="UniProtKB-SubCell"/>
</dbReference>